<dbReference type="AlphaFoldDB" id="A0A956M2C6"/>
<evidence type="ECO:0000313" key="1">
    <source>
        <dbReference type="EMBL" id="MCA9728917.1"/>
    </source>
</evidence>
<feature type="non-terminal residue" evidence="1">
    <location>
        <position position="1"/>
    </location>
</feature>
<dbReference type="Gene3D" id="2.130.10.10">
    <property type="entry name" value="YVTN repeat-like/Quinoprotein amine dehydrogenase"/>
    <property type="match status" value="1"/>
</dbReference>
<evidence type="ECO:0008006" key="3">
    <source>
        <dbReference type="Google" id="ProtNLM"/>
    </source>
</evidence>
<name>A0A956M2C6_UNCEI</name>
<proteinExistence type="predicted"/>
<sequence>LSGSRVRGSIVRAHATGYDRRVLGERGERGVFRNFAKLASRVAVILLLGSATARAQTDGIWDVYLNGNQMRDVAAVGDTLFIATTGGAVRYLGGGFRQWNREPFGILSDSVSVVADDGAGSLWFGTERAGISVFDPIGERWSPFTSLLQPIPGDRIHTVRFQESPQGEPALLVGLNRATPCSSTATCGSFASRAWTSAISPASTCST</sequence>
<organism evidence="1 2">
    <name type="scientific">Eiseniibacteriota bacterium</name>
    <dbReference type="NCBI Taxonomy" id="2212470"/>
    <lineage>
        <taxon>Bacteria</taxon>
        <taxon>Candidatus Eiseniibacteriota</taxon>
    </lineage>
</organism>
<accession>A0A956M2C6</accession>
<dbReference type="Proteomes" id="UP000697710">
    <property type="component" value="Unassembled WGS sequence"/>
</dbReference>
<reference evidence="1" key="2">
    <citation type="journal article" date="2021" name="Microbiome">
        <title>Successional dynamics and alternative stable states in a saline activated sludge microbial community over 9 years.</title>
        <authorList>
            <person name="Wang Y."/>
            <person name="Ye J."/>
            <person name="Ju F."/>
            <person name="Liu L."/>
            <person name="Boyd J.A."/>
            <person name="Deng Y."/>
            <person name="Parks D.H."/>
            <person name="Jiang X."/>
            <person name="Yin X."/>
            <person name="Woodcroft B.J."/>
            <person name="Tyson G.W."/>
            <person name="Hugenholtz P."/>
            <person name="Polz M.F."/>
            <person name="Zhang T."/>
        </authorList>
    </citation>
    <scope>NUCLEOTIDE SEQUENCE</scope>
    <source>
        <strain evidence="1">HKST-UBA01</strain>
    </source>
</reference>
<gene>
    <name evidence="1" type="ORF">KC729_14595</name>
</gene>
<dbReference type="EMBL" id="JAGQHR010000512">
    <property type="protein sequence ID" value="MCA9728917.1"/>
    <property type="molecule type" value="Genomic_DNA"/>
</dbReference>
<protein>
    <recommendedName>
        <fullName evidence="3">Two component regulator three Y domain-containing protein</fullName>
    </recommendedName>
</protein>
<comment type="caution">
    <text evidence="1">The sequence shown here is derived from an EMBL/GenBank/DDBJ whole genome shotgun (WGS) entry which is preliminary data.</text>
</comment>
<evidence type="ECO:0000313" key="2">
    <source>
        <dbReference type="Proteomes" id="UP000697710"/>
    </source>
</evidence>
<reference evidence="1" key="1">
    <citation type="submission" date="2020-04" db="EMBL/GenBank/DDBJ databases">
        <authorList>
            <person name="Zhang T."/>
        </authorList>
    </citation>
    <scope>NUCLEOTIDE SEQUENCE</scope>
    <source>
        <strain evidence="1">HKST-UBA01</strain>
    </source>
</reference>
<dbReference type="InterPro" id="IPR015943">
    <property type="entry name" value="WD40/YVTN_repeat-like_dom_sf"/>
</dbReference>